<accession>A0A1R3JCC5</accession>
<name>A0A1R3JCC5_9ROSI</name>
<feature type="region of interest" description="Disordered" evidence="1">
    <location>
        <begin position="57"/>
        <end position="78"/>
    </location>
</feature>
<evidence type="ECO:0000313" key="3">
    <source>
        <dbReference type="Proteomes" id="UP000187203"/>
    </source>
</evidence>
<protein>
    <submittedName>
        <fullName evidence="2">Uncharacterized protein</fullName>
    </submittedName>
</protein>
<feature type="compositionally biased region" description="Acidic residues" evidence="1">
    <location>
        <begin position="414"/>
        <end position="459"/>
    </location>
</feature>
<evidence type="ECO:0000313" key="2">
    <source>
        <dbReference type="EMBL" id="OMO92492.1"/>
    </source>
</evidence>
<evidence type="ECO:0000256" key="1">
    <source>
        <dbReference type="SAM" id="MobiDB-lite"/>
    </source>
</evidence>
<dbReference type="OrthoDB" id="1923815at2759"/>
<dbReference type="Proteomes" id="UP000187203">
    <property type="component" value="Unassembled WGS sequence"/>
</dbReference>
<keyword evidence="3" id="KW-1185">Reference proteome</keyword>
<gene>
    <name evidence="2" type="ORF">COLO4_17543</name>
</gene>
<dbReference type="AlphaFoldDB" id="A0A1R3JCC5"/>
<organism evidence="2 3">
    <name type="scientific">Corchorus olitorius</name>
    <dbReference type="NCBI Taxonomy" id="93759"/>
    <lineage>
        <taxon>Eukaryota</taxon>
        <taxon>Viridiplantae</taxon>
        <taxon>Streptophyta</taxon>
        <taxon>Embryophyta</taxon>
        <taxon>Tracheophyta</taxon>
        <taxon>Spermatophyta</taxon>
        <taxon>Magnoliopsida</taxon>
        <taxon>eudicotyledons</taxon>
        <taxon>Gunneridae</taxon>
        <taxon>Pentapetalae</taxon>
        <taxon>rosids</taxon>
        <taxon>malvids</taxon>
        <taxon>Malvales</taxon>
        <taxon>Malvaceae</taxon>
        <taxon>Grewioideae</taxon>
        <taxon>Apeibeae</taxon>
        <taxon>Corchorus</taxon>
    </lineage>
</organism>
<dbReference type="PANTHER" id="PTHR37911:SF1">
    <property type="entry name" value="OS04G0497900 PROTEIN"/>
    <property type="match status" value="1"/>
</dbReference>
<dbReference type="PANTHER" id="PTHR37911">
    <property type="entry name" value="OSJNBA0067K08.20 PROTEIN"/>
    <property type="match status" value="1"/>
</dbReference>
<reference evidence="3" key="1">
    <citation type="submission" date="2013-09" db="EMBL/GenBank/DDBJ databases">
        <title>Corchorus olitorius genome sequencing.</title>
        <authorList>
            <person name="Alam M."/>
            <person name="Haque M.S."/>
            <person name="Islam M.S."/>
            <person name="Emdad E.M."/>
            <person name="Islam M.M."/>
            <person name="Ahmed B."/>
            <person name="Halim A."/>
            <person name="Hossen Q.M.M."/>
            <person name="Hossain M.Z."/>
            <person name="Ahmed R."/>
            <person name="Khan M.M."/>
            <person name="Islam R."/>
            <person name="Rashid M.M."/>
            <person name="Khan S.A."/>
            <person name="Rahman M.S."/>
            <person name="Alam M."/>
            <person name="Yahiya A.S."/>
            <person name="Khan M.S."/>
            <person name="Azam M.S."/>
            <person name="Haque T."/>
            <person name="Lashkar M.Z.H."/>
            <person name="Akhand A.I."/>
            <person name="Morshed G."/>
            <person name="Roy S."/>
            <person name="Uddin K.S."/>
            <person name="Rabeya T."/>
            <person name="Hossain A.S."/>
            <person name="Chowdhury A."/>
            <person name="Snigdha A.R."/>
            <person name="Mortoza M.S."/>
            <person name="Matin S.A."/>
            <person name="Hoque S.M.E."/>
            <person name="Islam M.K."/>
            <person name="Roy D.K."/>
            <person name="Haider R."/>
            <person name="Moosa M.M."/>
            <person name="Elias S.M."/>
            <person name="Hasan A.M."/>
            <person name="Jahan S."/>
            <person name="Shafiuddin M."/>
            <person name="Mahmood N."/>
            <person name="Shommy N.S."/>
        </authorList>
    </citation>
    <scope>NUCLEOTIDE SEQUENCE [LARGE SCALE GENOMIC DNA]</scope>
    <source>
        <strain evidence="3">cv. O-4</strain>
    </source>
</reference>
<dbReference type="EMBL" id="AWUE01016357">
    <property type="protein sequence ID" value="OMO92492.1"/>
    <property type="molecule type" value="Genomic_DNA"/>
</dbReference>
<dbReference type="STRING" id="93759.A0A1R3JCC5"/>
<proteinExistence type="predicted"/>
<comment type="caution">
    <text evidence="2">The sequence shown here is derived from an EMBL/GenBank/DDBJ whole genome shotgun (WGS) entry which is preliminary data.</text>
</comment>
<feature type="region of interest" description="Disordered" evidence="1">
    <location>
        <begin position="395"/>
        <end position="460"/>
    </location>
</feature>
<sequence>MQPQNLSFSKTLNPSFLLFPSPKPILSPSFPRQNKTFPKTRKAPILCVHNRDVRAFAGRSKKKPGGQSSGRIEGNSEIRRVAKANARRRSKKLAESLFYRLKNPGKSNYADNFTEEELEAIGLGYDRMVRFMEKDDPNLKHPYDWYKYGEFGPYSWRGVVVGDPVRGRFSDERVTMIGQVKNQEEWEKIEQFEMASDFGKRLEMMDKTVGFRYFWVFVRHPKWRLNELPWQQWTLVAEVVIEASKTQRLDKWSLMGRLGNKARSLITQCAAWMRPDIIYVKKPVYQCRFEGQDEFFNSMVPLLDPKTETDFIFELRKEDGSVELCTYFEGLCKIVKVSQKAFVDDVVKGFEKLSEEGKSRCLEFLLTNHPLPLLHPYTKEWKAKLEELEFGCDAPDDDEDYKVKDSGETQYTDWIEDDGGDEEEEEVDQDDVVLDMEEGVDDEDLETDEEEEEEEEDEKYWEKEFQKALSSSERMENLAKQSIEITTELYKKQMGVMEADRKEKIMEDGDETFLRGKRAKVKPEEWKYAGIGPWRRRIRKSRIPPELFLRAAVRPFTYRNLVKEIVLTRHAIVEGEIGRKE</sequence>